<keyword evidence="2" id="KW-0808">Transferase</keyword>
<dbReference type="AlphaFoldDB" id="A0A0E3P1L4"/>
<dbReference type="InterPro" id="IPR013597">
    <property type="entry name" value="Mat_intron_G2"/>
</dbReference>
<dbReference type="EMBL" id="CP009506">
    <property type="protein sequence ID" value="AKB27155.1"/>
    <property type="molecule type" value="Genomic_DNA"/>
</dbReference>
<feature type="domain" description="Reverse transcriptase" evidence="1">
    <location>
        <begin position="135"/>
        <end position="367"/>
    </location>
</feature>
<dbReference type="Pfam" id="PF13655">
    <property type="entry name" value="RVT_N"/>
    <property type="match status" value="1"/>
</dbReference>
<dbReference type="GO" id="GO:0003964">
    <property type="term" value="F:RNA-directed DNA polymerase activity"/>
    <property type="evidence" value="ECO:0007669"/>
    <property type="project" value="UniProtKB-KW"/>
</dbReference>
<dbReference type="NCBIfam" id="TIGR04416">
    <property type="entry name" value="group_II_RT_mat"/>
    <property type="match status" value="1"/>
</dbReference>
<dbReference type="KEGG" id="msw:MSSIT_0436"/>
<dbReference type="PANTHER" id="PTHR34047:SF8">
    <property type="entry name" value="PROTEIN YKFC"/>
    <property type="match status" value="1"/>
</dbReference>
<dbReference type="InterPro" id="IPR030931">
    <property type="entry name" value="Group_II_RT_mat"/>
</dbReference>
<evidence type="ECO:0000313" key="3">
    <source>
        <dbReference type="Proteomes" id="UP000033111"/>
    </source>
</evidence>
<dbReference type="HOGENOM" id="CLU_013584_15_4_2"/>
<proteinExistence type="predicted"/>
<name>A0A0E3P1L4_9EURY</name>
<dbReference type="InterPro" id="IPR051083">
    <property type="entry name" value="GrpII_Intron_Splice-Mob/Def"/>
</dbReference>
<dbReference type="Pfam" id="PF08388">
    <property type="entry name" value="GIIM"/>
    <property type="match status" value="1"/>
</dbReference>
<dbReference type="PROSITE" id="PS50878">
    <property type="entry name" value="RT_POL"/>
    <property type="match status" value="1"/>
</dbReference>
<dbReference type="PANTHER" id="PTHR34047">
    <property type="entry name" value="NUCLEAR INTRON MATURASE 1, MITOCHONDRIAL-RELATED"/>
    <property type="match status" value="1"/>
</dbReference>
<sequence>MPVYNGLDKGSNFALIRKDADLLMVFYCMKGGKLLNVSISTISSQDKKLTDAHLFQKWKTIDWNQVEKSVNKLQTRIAKAVMKNKWNHVKRLQYLLTHSYFAKLLAVRRVTLNKGKRTPGIDNEKWLTSNAKMTAVLRLTGKGYIAKPLKRVFVTKIGKNKKRPLGIPTMYDRAIQSLYALALEPIAETISDLRSFGFRKHRSTKDACQQIFLCLSKKSSAQWILEGDIKGCFDNINHQWLLTNIPMDKSILTQFLKAGFIYKHHLNPTKAGTPQGGIVSPILANMTLDGIEELLMSKYPKQGRKSPKVNFVRYADDFIVTANSEETAREIRDILIVFLKERGLELSDDKTLITNINEGFDFLGWNFRKYNGKLLIKPSKKSIQRFTETISQTIKKGMAWSQEVLIAKLNPIIRGWTNYHNSVVSSEVFQILDHRIWELLWTWAKRRHPNKSKSWIVNKYWKRSISRKWNFRTEGNGLLLPSQTRIYRHTPLRLQMNPFLDTDYYRERQNKLNFRKSHSI</sequence>
<keyword evidence="2" id="KW-0548">Nucleotidyltransferase</keyword>
<dbReference type="InterPro" id="IPR025960">
    <property type="entry name" value="RVT_N"/>
</dbReference>
<gene>
    <name evidence="2" type="ORF">MSSIT_0436</name>
</gene>
<dbReference type="PATRIC" id="fig|1434120.4.peg.560"/>
<keyword evidence="2" id="KW-0695">RNA-directed DNA polymerase</keyword>
<evidence type="ECO:0000313" key="2">
    <source>
        <dbReference type="EMBL" id="AKB27155.1"/>
    </source>
</evidence>
<dbReference type="SUPFAM" id="SSF56672">
    <property type="entry name" value="DNA/RNA polymerases"/>
    <property type="match status" value="1"/>
</dbReference>
<evidence type="ECO:0000259" key="1">
    <source>
        <dbReference type="PROSITE" id="PS50878"/>
    </source>
</evidence>
<protein>
    <submittedName>
        <fullName evidence="2">Retron-type RNA-directed DNA polymerase</fullName>
        <ecNumber evidence="2">2.7.7.49</ecNumber>
    </submittedName>
</protein>
<accession>A0A0E3P1L4</accession>
<dbReference type="Proteomes" id="UP000033111">
    <property type="component" value="Chromosome"/>
</dbReference>
<reference evidence="2 3" key="1">
    <citation type="submission" date="2014-07" db="EMBL/GenBank/DDBJ databases">
        <title>Methanogenic archaea and the global carbon cycle.</title>
        <authorList>
            <person name="Henriksen J.R."/>
            <person name="Luke J."/>
            <person name="Reinhart S."/>
            <person name="Benedict M.N."/>
            <person name="Youngblut N.D."/>
            <person name="Metcalf M.E."/>
            <person name="Whitaker R.J."/>
            <person name="Metcalf W.W."/>
        </authorList>
    </citation>
    <scope>NUCLEOTIDE SEQUENCE [LARGE SCALE GENOMIC DNA]</scope>
    <source>
        <strain evidence="2 3">T4/M</strain>
    </source>
</reference>
<dbReference type="CDD" id="cd01651">
    <property type="entry name" value="RT_G2_intron"/>
    <property type="match status" value="1"/>
</dbReference>
<dbReference type="EC" id="2.7.7.49" evidence="2"/>
<organism evidence="2 3">
    <name type="scientific">Methanosarcina siciliae T4/M</name>
    <dbReference type="NCBI Taxonomy" id="1434120"/>
    <lineage>
        <taxon>Archaea</taxon>
        <taxon>Methanobacteriati</taxon>
        <taxon>Methanobacteriota</taxon>
        <taxon>Stenosarchaea group</taxon>
        <taxon>Methanomicrobia</taxon>
        <taxon>Methanosarcinales</taxon>
        <taxon>Methanosarcinaceae</taxon>
        <taxon>Methanosarcina</taxon>
    </lineage>
</organism>
<keyword evidence="3" id="KW-1185">Reference proteome</keyword>
<dbReference type="InterPro" id="IPR043502">
    <property type="entry name" value="DNA/RNA_pol_sf"/>
</dbReference>
<dbReference type="Pfam" id="PF00078">
    <property type="entry name" value="RVT_1"/>
    <property type="match status" value="1"/>
</dbReference>
<dbReference type="InterPro" id="IPR000477">
    <property type="entry name" value="RT_dom"/>
</dbReference>